<dbReference type="EMBL" id="JAXQNN010000002">
    <property type="protein sequence ID" value="MDZ5711954.1"/>
    <property type="molecule type" value="Genomic_DNA"/>
</dbReference>
<dbReference type="Pfam" id="PF01966">
    <property type="entry name" value="HD"/>
    <property type="match status" value="1"/>
</dbReference>
<evidence type="ECO:0000313" key="2">
    <source>
        <dbReference type="EMBL" id="MDZ5711954.1"/>
    </source>
</evidence>
<dbReference type="RefSeq" id="WP_322420951.1">
    <property type="nucleotide sequence ID" value="NZ_JAXQNN010000002.1"/>
</dbReference>
<gene>
    <name evidence="2" type="ORF">UFB30_06920</name>
</gene>
<evidence type="ECO:0000259" key="1">
    <source>
        <dbReference type="PROSITE" id="PS51831"/>
    </source>
</evidence>
<name>A0ABU5KL07_9BACL</name>
<keyword evidence="3" id="KW-1185">Reference proteome</keyword>
<dbReference type="SMART" id="SM00471">
    <property type="entry name" value="HDc"/>
    <property type="match status" value="1"/>
</dbReference>
<dbReference type="SUPFAM" id="SSF109604">
    <property type="entry name" value="HD-domain/PDEase-like"/>
    <property type="match status" value="1"/>
</dbReference>
<dbReference type="CDD" id="cd00077">
    <property type="entry name" value="HDc"/>
    <property type="match status" value="1"/>
</dbReference>
<dbReference type="InterPro" id="IPR003607">
    <property type="entry name" value="HD/PDEase_dom"/>
</dbReference>
<dbReference type="Gene3D" id="1.20.58.1910">
    <property type="match status" value="1"/>
</dbReference>
<dbReference type="PROSITE" id="PS51831">
    <property type="entry name" value="HD"/>
    <property type="match status" value="1"/>
</dbReference>
<dbReference type="PANTHER" id="PTHR33594:SF1">
    <property type="entry name" value="HD_PDEASE DOMAIN-CONTAINING PROTEIN"/>
    <property type="match status" value="1"/>
</dbReference>
<dbReference type="PANTHER" id="PTHR33594">
    <property type="entry name" value="SUPERFAMILY HYDROLASE, PUTATIVE (AFU_ORTHOLOGUE AFUA_1G03035)-RELATED"/>
    <property type="match status" value="1"/>
</dbReference>
<reference evidence="2 3" key="1">
    <citation type="submission" date="2023-12" db="EMBL/GenBank/DDBJ databases">
        <title>Jeotgalibacillus haloalkaliphilus sp. nov., a novel salt-tolerant bacteria, isolated from the estuary of the Fenhe River into the Yellow River.</title>
        <authorList>
            <person name="Li Y."/>
        </authorList>
    </citation>
    <scope>NUCLEOTIDE SEQUENCE [LARGE SCALE GENOMIC DNA]</scope>
    <source>
        <strain evidence="2 3">HH7-29</strain>
    </source>
</reference>
<protein>
    <submittedName>
        <fullName evidence="2">HD domain-containing protein</fullName>
    </submittedName>
</protein>
<sequence>MITISADQIKAAENAVKGFYMKDRTGHGWDHIMRVKNLAIKIAEIEGVQNINLIECISLLHDAGDEKLHDTRQSAESFLHQTISQLYLNETEEAYLLHQVKSVSYRNRHLYQGDLESKIVSDADRLDALGAIGVARAFTYGGAHEQKMHSYKTGEPTVIAHFNEKLLHLKDEMHTKTAYKIAIERDRFLNLFKDQFLNEWNGKK</sequence>
<proteinExistence type="predicted"/>
<dbReference type="Gene3D" id="1.10.472.50">
    <property type="entry name" value="HD-domain/PDEase-like"/>
    <property type="match status" value="1"/>
</dbReference>
<dbReference type="Proteomes" id="UP001292084">
    <property type="component" value="Unassembled WGS sequence"/>
</dbReference>
<feature type="domain" description="HD" evidence="1">
    <location>
        <begin position="28"/>
        <end position="129"/>
    </location>
</feature>
<dbReference type="InterPro" id="IPR006674">
    <property type="entry name" value="HD_domain"/>
</dbReference>
<comment type="caution">
    <text evidence="2">The sequence shown here is derived from an EMBL/GenBank/DDBJ whole genome shotgun (WGS) entry which is preliminary data.</text>
</comment>
<evidence type="ECO:0000313" key="3">
    <source>
        <dbReference type="Proteomes" id="UP001292084"/>
    </source>
</evidence>
<organism evidence="2 3">
    <name type="scientific">Jeotgalibacillus haloalkalitolerans</name>
    <dbReference type="NCBI Taxonomy" id="3104292"/>
    <lineage>
        <taxon>Bacteria</taxon>
        <taxon>Bacillati</taxon>
        <taxon>Bacillota</taxon>
        <taxon>Bacilli</taxon>
        <taxon>Bacillales</taxon>
        <taxon>Caryophanaceae</taxon>
        <taxon>Jeotgalibacillus</taxon>
    </lineage>
</organism>
<accession>A0ABU5KL07</accession>